<dbReference type="GO" id="GO:0051959">
    <property type="term" value="F:dynein light intermediate chain binding"/>
    <property type="evidence" value="ECO:0007669"/>
    <property type="project" value="InterPro"/>
</dbReference>
<feature type="domain" description="Dynein heavy chain AAA module D4" evidence="2">
    <location>
        <begin position="1"/>
        <end position="63"/>
    </location>
</feature>
<gene>
    <name evidence="3" type="ORF">LARSCL_LOCUS13104</name>
</gene>
<evidence type="ECO:0000313" key="4">
    <source>
        <dbReference type="Proteomes" id="UP001497382"/>
    </source>
</evidence>
<proteinExistence type="inferred from homology"/>
<dbReference type="GO" id="GO:0007018">
    <property type="term" value="P:microtubule-based movement"/>
    <property type="evidence" value="ECO:0007669"/>
    <property type="project" value="InterPro"/>
</dbReference>
<keyword evidence="4" id="KW-1185">Reference proteome</keyword>
<dbReference type="AlphaFoldDB" id="A0AAV2AM69"/>
<evidence type="ECO:0000259" key="2">
    <source>
        <dbReference type="Pfam" id="PF12780"/>
    </source>
</evidence>
<dbReference type="Gene3D" id="3.40.50.300">
    <property type="entry name" value="P-loop containing nucleotide triphosphate hydrolases"/>
    <property type="match status" value="1"/>
</dbReference>
<evidence type="ECO:0000256" key="1">
    <source>
        <dbReference type="ARBA" id="ARBA00008887"/>
    </source>
</evidence>
<dbReference type="Pfam" id="PF12780">
    <property type="entry name" value="AAA_8"/>
    <property type="match status" value="1"/>
</dbReference>
<organism evidence="3 4">
    <name type="scientific">Larinioides sclopetarius</name>
    <dbReference type="NCBI Taxonomy" id="280406"/>
    <lineage>
        <taxon>Eukaryota</taxon>
        <taxon>Metazoa</taxon>
        <taxon>Ecdysozoa</taxon>
        <taxon>Arthropoda</taxon>
        <taxon>Chelicerata</taxon>
        <taxon>Arachnida</taxon>
        <taxon>Araneae</taxon>
        <taxon>Araneomorphae</taxon>
        <taxon>Entelegynae</taxon>
        <taxon>Araneoidea</taxon>
        <taxon>Araneidae</taxon>
        <taxon>Larinioides</taxon>
    </lineage>
</organism>
<dbReference type="EMBL" id="CAXIEN010000178">
    <property type="protein sequence ID" value="CAL1284370.1"/>
    <property type="molecule type" value="Genomic_DNA"/>
</dbReference>
<comment type="caution">
    <text evidence="3">The sequence shown here is derived from an EMBL/GenBank/DDBJ whole genome shotgun (WGS) entry which is preliminary data.</text>
</comment>
<dbReference type="InterPro" id="IPR027417">
    <property type="entry name" value="P-loop_NTPase"/>
</dbReference>
<comment type="similarity">
    <text evidence="1">Belongs to the dynein heavy chain family.</text>
</comment>
<dbReference type="PANTHER" id="PTHR46961">
    <property type="entry name" value="DYNEIN HEAVY CHAIN 1, AXONEMAL-LIKE PROTEIN"/>
    <property type="match status" value="1"/>
</dbReference>
<feature type="non-terminal residue" evidence="3">
    <location>
        <position position="67"/>
    </location>
</feature>
<protein>
    <recommendedName>
        <fullName evidence="2">Dynein heavy chain AAA module D4 domain-containing protein</fullName>
    </recommendedName>
</protein>
<dbReference type="InterPro" id="IPR024317">
    <property type="entry name" value="Dynein_heavy_chain_D4_dom"/>
</dbReference>
<name>A0AAV2AM69_9ARAC</name>
<accession>A0AAV2AM69</accession>
<dbReference type="GO" id="GO:0045505">
    <property type="term" value="F:dynein intermediate chain binding"/>
    <property type="evidence" value="ECO:0007669"/>
    <property type="project" value="InterPro"/>
</dbReference>
<dbReference type="Proteomes" id="UP001497382">
    <property type="component" value="Unassembled WGS sequence"/>
</dbReference>
<dbReference type="GO" id="GO:0030286">
    <property type="term" value="C:dynein complex"/>
    <property type="evidence" value="ECO:0007669"/>
    <property type="project" value="InterPro"/>
</dbReference>
<sequence length="67" mass="7933">MDFFLYRTRKNLHVVLCFSPVGEKLRTRALRFPGIVSGCTVDWFQPWPKEALTSVSRHFLRDFDLQC</sequence>
<dbReference type="InterPro" id="IPR026983">
    <property type="entry name" value="DHC"/>
</dbReference>
<evidence type="ECO:0000313" key="3">
    <source>
        <dbReference type="EMBL" id="CAL1284370.1"/>
    </source>
</evidence>
<reference evidence="3 4" key="1">
    <citation type="submission" date="2024-04" db="EMBL/GenBank/DDBJ databases">
        <authorList>
            <person name="Rising A."/>
            <person name="Reimegard J."/>
            <person name="Sonavane S."/>
            <person name="Akerstrom W."/>
            <person name="Nylinder S."/>
            <person name="Hedman E."/>
            <person name="Kallberg Y."/>
        </authorList>
    </citation>
    <scope>NUCLEOTIDE SEQUENCE [LARGE SCALE GENOMIC DNA]</scope>
</reference>